<sequence>MHLTHPLLEGEYTLIGPDVELMDQDMIGACKMQKYEYDMDKNEKISETHKNQDVIICDRILHRKDDGFIIVNEITSNFETAFSIAAACGQHLIAANLNGSRKYGLFYDDAYWSKLFADCGFRIVAKKADGDLMTSLYLLHKIGDAGVLEPTVVKIDDVKQFEWVEPLQKAIDERLNEPQQKTIWLLSNETKDNGAVGLSLCLREENNKNRIRCIADVSLKNRDESKMLTLEDSRVQEVMKNDLLLNVYRDGVWGTIKHLVVRDEQQYSYVETQHAFINTLVRGDLSSLAWVEGCNKYFDYMENILPTESLCQIYYASLNFRDIMLATGRLAPDAIPIDSYDRDCLLGMEY</sequence>
<dbReference type="InterPro" id="IPR029063">
    <property type="entry name" value="SAM-dependent_MTases_sf"/>
</dbReference>
<dbReference type="Proteomes" id="UP000887565">
    <property type="component" value="Unplaced"/>
</dbReference>
<name>A0A915HN29_ROMCU</name>
<dbReference type="Gene3D" id="3.40.50.720">
    <property type="entry name" value="NAD(P)-binding Rossmann-like Domain"/>
    <property type="match status" value="1"/>
</dbReference>
<dbReference type="WBParaSite" id="nRc.2.0.1.t03099-RA">
    <property type="protein sequence ID" value="nRc.2.0.1.t03099-RA"/>
    <property type="gene ID" value="nRc.2.0.1.g03099"/>
</dbReference>
<dbReference type="AlphaFoldDB" id="A0A915HN29"/>
<feature type="domain" description="Fatty acid synthase pseudo-KR" evidence="1">
    <location>
        <begin position="160"/>
        <end position="260"/>
    </location>
</feature>
<dbReference type="Pfam" id="PF21149">
    <property type="entry name" value="FAS_pseudo-KR"/>
    <property type="match status" value="1"/>
</dbReference>
<reference evidence="3" key="1">
    <citation type="submission" date="2022-11" db="UniProtKB">
        <authorList>
            <consortium name="WormBaseParasite"/>
        </authorList>
    </citation>
    <scope>IDENTIFICATION</scope>
</reference>
<accession>A0A915HN29</accession>
<proteinExistence type="predicted"/>
<evidence type="ECO:0000313" key="2">
    <source>
        <dbReference type="Proteomes" id="UP000887565"/>
    </source>
</evidence>
<dbReference type="Gene3D" id="3.90.180.10">
    <property type="entry name" value="Medium-chain alcohol dehydrogenases, catalytic domain"/>
    <property type="match status" value="1"/>
</dbReference>
<evidence type="ECO:0000259" key="1">
    <source>
        <dbReference type="Pfam" id="PF21149"/>
    </source>
</evidence>
<dbReference type="InterPro" id="IPR049391">
    <property type="entry name" value="FAS_pseudo-KR"/>
</dbReference>
<protein>
    <recommendedName>
        <fullName evidence="1">Fatty acid synthase pseudo-KR domain-containing protein</fullName>
    </recommendedName>
</protein>
<dbReference type="OMA" id="RIRCIAD"/>
<keyword evidence="2" id="KW-1185">Reference proteome</keyword>
<evidence type="ECO:0000313" key="3">
    <source>
        <dbReference type="WBParaSite" id="nRc.2.0.1.t03099-RA"/>
    </source>
</evidence>
<organism evidence="2 3">
    <name type="scientific">Romanomermis culicivorax</name>
    <name type="common">Nematode worm</name>
    <dbReference type="NCBI Taxonomy" id="13658"/>
    <lineage>
        <taxon>Eukaryota</taxon>
        <taxon>Metazoa</taxon>
        <taxon>Ecdysozoa</taxon>
        <taxon>Nematoda</taxon>
        <taxon>Enoplea</taxon>
        <taxon>Dorylaimia</taxon>
        <taxon>Mermithida</taxon>
        <taxon>Mermithoidea</taxon>
        <taxon>Mermithidae</taxon>
        <taxon>Romanomermis</taxon>
    </lineage>
</organism>
<dbReference type="Gene3D" id="3.40.50.150">
    <property type="entry name" value="Vaccinia Virus protein VP39"/>
    <property type="match status" value="1"/>
</dbReference>